<proteinExistence type="predicted"/>
<dbReference type="EMBL" id="BOPG01000053">
    <property type="protein sequence ID" value="GIJ60355.1"/>
    <property type="molecule type" value="Genomic_DNA"/>
</dbReference>
<dbReference type="InterPro" id="IPR027843">
    <property type="entry name" value="DUF4440"/>
</dbReference>
<dbReference type="InterPro" id="IPR032710">
    <property type="entry name" value="NTF2-like_dom_sf"/>
</dbReference>
<accession>A0A8J4E2Z6</accession>
<gene>
    <name evidence="2" type="ORF">Vau01_078710</name>
</gene>
<dbReference type="Pfam" id="PF14534">
    <property type="entry name" value="DUF4440"/>
    <property type="match status" value="1"/>
</dbReference>
<comment type="caution">
    <text evidence="2">The sequence shown here is derived from an EMBL/GenBank/DDBJ whole genome shotgun (WGS) entry which is preliminary data.</text>
</comment>
<name>A0A8J4E2Z6_9ACTN</name>
<dbReference type="RefSeq" id="WP_204004534.1">
    <property type="nucleotide sequence ID" value="NZ_BOPG01000053.1"/>
</dbReference>
<evidence type="ECO:0000313" key="3">
    <source>
        <dbReference type="Proteomes" id="UP000612585"/>
    </source>
</evidence>
<sequence length="131" mass="14802">MSEQVLDLVERWAQAELHGDVDAYDRLLTDDFVGAGPVGFTLTKQQWADRHRHRLQNDEFEVLEPQVRIYGDVAVVNGVQRQRTIAMGRDASGSFRLTLVAVRDHDRWAIANLQLSGPLRPAEAPSPFPRV</sequence>
<feature type="domain" description="DUF4440" evidence="1">
    <location>
        <begin position="5"/>
        <end position="110"/>
    </location>
</feature>
<organism evidence="2 3">
    <name type="scientific">Virgisporangium aurantiacum</name>
    <dbReference type="NCBI Taxonomy" id="175570"/>
    <lineage>
        <taxon>Bacteria</taxon>
        <taxon>Bacillati</taxon>
        <taxon>Actinomycetota</taxon>
        <taxon>Actinomycetes</taxon>
        <taxon>Micromonosporales</taxon>
        <taxon>Micromonosporaceae</taxon>
        <taxon>Virgisporangium</taxon>
    </lineage>
</organism>
<dbReference type="Proteomes" id="UP000612585">
    <property type="component" value="Unassembled WGS sequence"/>
</dbReference>
<protein>
    <recommendedName>
        <fullName evidence="1">DUF4440 domain-containing protein</fullName>
    </recommendedName>
</protein>
<dbReference type="AlphaFoldDB" id="A0A8J4E2Z6"/>
<evidence type="ECO:0000259" key="1">
    <source>
        <dbReference type="Pfam" id="PF14534"/>
    </source>
</evidence>
<evidence type="ECO:0000313" key="2">
    <source>
        <dbReference type="EMBL" id="GIJ60355.1"/>
    </source>
</evidence>
<keyword evidence="3" id="KW-1185">Reference proteome</keyword>
<dbReference type="Gene3D" id="3.10.450.50">
    <property type="match status" value="1"/>
</dbReference>
<dbReference type="SUPFAM" id="SSF54427">
    <property type="entry name" value="NTF2-like"/>
    <property type="match status" value="1"/>
</dbReference>
<reference evidence="2" key="1">
    <citation type="submission" date="2021-01" db="EMBL/GenBank/DDBJ databases">
        <title>Whole genome shotgun sequence of Virgisporangium aurantiacum NBRC 16421.</title>
        <authorList>
            <person name="Komaki H."/>
            <person name="Tamura T."/>
        </authorList>
    </citation>
    <scope>NUCLEOTIDE SEQUENCE</scope>
    <source>
        <strain evidence="2">NBRC 16421</strain>
    </source>
</reference>